<dbReference type="PROSITE" id="PS51597">
    <property type="entry name" value="SAM_HNMT"/>
    <property type="match status" value="1"/>
</dbReference>
<dbReference type="FunFam" id="3.40.50.150:FF:000118">
    <property type="entry name" value="Histamine N-methyltransferase"/>
    <property type="match status" value="1"/>
</dbReference>
<reference evidence="5" key="1">
    <citation type="submission" date="2021-01" db="EMBL/GenBank/DDBJ databases">
        <authorList>
            <person name="Zahm M."/>
            <person name="Roques C."/>
            <person name="Cabau C."/>
            <person name="Klopp C."/>
            <person name="Donnadieu C."/>
            <person name="Jouanno E."/>
            <person name="Lampietro C."/>
            <person name="Louis A."/>
            <person name="Herpin A."/>
            <person name="Echchiki A."/>
            <person name="Berthelot C."/>
            <person name="Parey E."/>
            <person name="Roest-Crollius H."/>
            <person name="Braasch I."/>
            <person name="Postlethwait J."/>
            <person name="Bobe J."/>
            <person name="Montfort J."/>
            <person name="Bouchez O."/>
            <person name="Begum T."/>
            <person name="Mejri S."/>
            <person name="Adams A."/>
            <person name="Chen W.-J."/>
            <person name="Guiguen Y."/>
        </authorList>
    </citation>
    <scope>NUCLEOTIDE SEQUENCE</scope>
    <source>
        <strain evidence="5">YG-15Mar2019-1</strain>
        <tissue evidence="5">Brain</tissue>
    </source>
</reference>
<organism evidence="5 6">
    <name type="scientific">Megalops atlanticus</name>
    <name type="common">Tarpon</name>
    <name type="synonym">Clupea gigantea</name>
    <dbReference type="NCBI Taxonomy" id="7932"/>
    <lineage>
        <taxon>Eukaryota</taxon>
        <taxon>Metazoa</taxon>
        <taxon>Chordata</taxon>
        <taxon>Craniata</taxon>
        <taxon>Vertebrata</taxon>
        <taxon>Euteleostomi</taxon>
        <taxon>Actinopterygii</taxon>
        <taxon>Neopterygii</taxon>
        <taxon>Teleostei</taxon>
        <taxon>Elopiformes</taxon>
        <taxon>Megalopidae</taxon>
        <taxon>Megalops</taxon>
    </lineage>
</organism>
<protein>
    <recommendedName>
        <fullName evidence="7">Histamine N-methyltransferase</fullName>
    </recommendedName>
</protein>
<dbReference type="Proteomes" id="UP001046870">
    <property type="component" value="Chromosome 15"/>
</dbReference>
<dbReference type="AlphaFoldDB" id="A0A9D3PMU7"/>
<sequence>MASAEAVPTGYQGRYVQGFQMYLQRSQEHQVIQAFMDRVLPAEFARIGEGKKSLDVLGVGSGGGEMDAHLLSVLQSKLPGIPITADVVEPSAELTDSFRALVAKTPSLQNVPFTWHLKTCAEYESMVKEKKETKRFDFMHMIQMLYYVTDCSATIKFFHSLLRENGQLLIIHEAANGGWEKLWKTYRKELCTKTISSYLSAGDIRALLQEMGLRYEEHSIPNTLDISDCFLPGHQAGEQLLDFMTEQDHFHQSLTPEVRAGILHLLRNGCSVETEGRVLFDCSLTALLVRA</sequence>
<evidence type="ECO:0000256" key="2">
    <source>
        <dbReference type="ARBA" id="ARBA00022603"/>
    </source>
</evidence>
<evidence type="ECO:0000256" key="1">
    <source>
        <dbReference type="ARBA" id="ARBA00011245"/>
    </source>
</evidence>
<comment type="subunit">
    <text evidence="1">Monomer.</text>
</comment>
<accession>A0A9D3PMU7</accession>
<evidence type="ECO:0000256" key="4">
    <source>
        <dbReference type="ARBA" id="ARBA00022691"/>
    </source>
</evidence>
<dbReference type="InterPro" id="IPR029063">
    <property type="entry name" value="SAM-dependent_MTases_sf"/>
</dbReference>
<keyword evidence="4" id="KW-0949">S-adenosyl-L-methionine</keyword>
<dbReference type="GO" id="GO:0008170">
    <property type="term" value="F:N-methyltransferase activity"/>
    <property type="evidence" value="ECO:0007669"/>
    <property type="project" value="InterPro"/>
</dbReference>
<evidence type="ECO:0000313" key="5">
    <source>
        <dbReference type="EMBL" id="KAG7464150.1"/>
    </source>
</evidence>
<gene>
    <name evidence="5" type="ORF">MATL_G00184210</name>
</gene>
<evidence type="ECO:0000313" key="6">
    <source>
        <dbReference type="Proteomes" id="UP001046870"/>
    </source>
</evidence>
<keyword evidence="6" id="KW-1185">Reference proteome</keyword>
<evidence type="ECO:0008006" key="7">
    <source>
        <dbReference type="Google" id="ProtNLM"/>
    </source>
</evidence>
<dbReference type="InterPro" id="IPR016673">
    <property type="entry name" value="HHMT-like"/>
</dbReference>
<proteinExistence type="predicted"/>
<dbReference type="Gene3D" id="3.40.50.150">
    <property type="entry name" value="Vaccinia Virus protein VP39"/>
    <property type="match status" value="1"/>
</dbReference>
<dbReference type="GO" id="GO:0032259">
    <property type="term" value="P:methylation"/>
    <property type="evidence" value="ECO:0007669"/>
    <property type="project" value="UniProtKB-KW"/>
</dbReference>
<name>A0A9D3PMU7_MEGAT</name>
<dbReference type="EMBL" id="JAFDVH010000015">
    <property type="protein sequence ID" value="KAG7464150.1"/>
    <property type="molecule type" value="Genomic_DNA"/>
</dbReference>
<keyword evidence="2" id="KW-0489">Methyltransferase</keyword>
<dbReference type="PIRSF" id="PIRSF016616">
    <property type="entry name" value="HHMT"/>
    <property type="match status" value="1"/>
</dbReference>
<dbReference type="SUPFAM" id="SSF53335">
    <property type="entry name" value="S-adenosyl-L-methionine-dependent methyltransferases"/>
    <property type="match status" value="1"/>
</dbReference>
<dbReference type="Pfam" id="PF13489">
    <property type="entry name" value="Methyltransf_23"/>
    <property type="match status" value="1"/>
</dbReference>
<comment type="caution">
    <text evidence="5">The sequence shown here is derived from an EMBL/GenBank/DDBJ whole genome shotgun (WGS) entry which is preliminary data.</text>
</comment>
<keyword evidence="3" id="KW-0808">Transferase</keyword>
<evidence type="ECO:0000256" key="3">
    <source>
        <dbReference type="ARBA" id="ARBA00022679"/>
    </source>
</evidence>
<dbReference type="OrthoDB" id="5984880at2759"/>